<sequence length="437" mass="49103">MSSYAAHIATVQARFDAALAATNFDSVLIYAGQPRVAFLDDNPAPFKVNPLFKYWLPVTESPKSAIFYERGQKPVLFLFQARDFWHAPVKIEPAEWQNHFELVVIDDLAQLTSKLGSKIYDAAFIGEDFAEPVASWQVQAHNPQALLDHLHFHRAIKTDWEVENLRLANELATRAHLAARDAFLAGKSELEIHHAYLAEINFRESQLPYNSIVGLNEHGAILHYDVYETKAPAESRSFLIDAGATYNGYCADITRTYAREDGFFADLVAAMDTAQQDLLTEIKPGVDYYQLHVSQHLKVAQILSDFGFVKGSAQSIYEQGFTSAFFPHGLGHFIGLQVHDVGGFLRNDRGDTFDRDPRHPFLRLLRPVEEGQVFTIEPGLYVVDQLLEAHADAKELNWDRIAELRPYGGVRIEDSIVVGAEGNNENLTRDAFAKLDA</sequence>
<dbReference type="InterPro" id="IPR022846">
    <property type="entry name" value="X_Pro_dipept"/>
</dbReference>
<evidence type="ECO:0000259" key="8">
    <source>
        <dbReference type="Pfam" id="PF00557"/>
    </source>
</evidence>
<dbReference type="InterPro" id="IPR001131">
    <property type="entry name" value="Peptidase_M24B_aminopep-P_CS"/>
</dbReference>
<feature type="binding site" evidence="7">
    <location>
        <position position="252"/>
    </location>
    <ligand>
        <name>Mn(2+)</name>
        <dbReference type="ChEBI" id="CHEBI:29035"/>
        <label>1</label>
    </ligand>
</feature>
<dbReference type="HAMAP" id="MF_01279">
    <property type="entry name" value="X_Pro_dipeptid"/>
    <property type="match status" value="1"/>
</dbReference>
<evidence type="ECO:0000256" key="5">
    <source>
        <dbReference type="ARBA" id="ARBA00023049"/>
    </source>
</evidence>
<feature type="binding site" evidence="7">
    <location>
        <position position="413"/>
    </location>
    <ligand>
        <name>Mn(2+)</name>
        <dbReference type="ChEBI" id="CHEBI:29035"/>
        <label>2</label>
    </ligand>
</feature>
<feature type="binding site" evidence="7">
    <location>
        <position position="241"/>
    </location>
    <ligand>
        <name>Mn(2+)</name>
        <dbReference type="ChEBI" id="CHEBI:29035"/>
        <label>2</label>
    </ligand>
</feature>
<feature type="domain" description="Xaa-Pro dipeptidase N-terminal" evidence="9">
    <location>
        <begin position="3"/>
        <end position="152"/>
    </location>
</feature>
<dbReference type="RefSeq" id="WP_126764306.1">
    <property type="nucleotide sequence ID" value="NZ_JBHLTZ010000014.1"/>
</dbReference>
<keyword evidence="5 7" id="KW-0482">Metalloprotease</keyword>
<gene>
    <name evidence="7" type="primary">pepQ</name>
    <name evidence="10" type="ORF">CWI69_10945</name>
</gene>
<dbReference type="PANTHER" id="PTHR43226:SF8">
    <property type="entry name" value="XAA-PRO DIPEPTIDASE"/>
    <property type="match status" value="1"/>
</dbReference>
<dbReference type="Pfam" id="PF21216">
    <property type="entry name" value="PepQ_N"/>
    <property type="match status" value="1"/>
</dbReference>
<dbReference type="Gene3D" id="3.90.230.10">
    <property type="entry name" value="Creatinase/methionine aminopeptidase superfamily"/>
    <property type="match status" value="1"/>
</dbReference>
<evidence type="ECO:0000313" key="11">
    <source>
        <dbReference type="Proteomes" id="UP000287198"/>
    </source>
</evidence>
<feature type="binding site" evidence="7">
    <location>
        <position position="377"/>
    </location>
    <ligand>
        <name>Mn(2+)</name>
        <dbReference type="ChEBI" id="CHEBI:29035"/>
        <label>1</label>
    </ligand>
</feature>
<dbReference type="EMBL" id="PIPW01000004">
    <property type="protein sequence ID" value="RUO51496.1"/>
    <property type="molecule type" value="Genomic_DNA"/>
</dbReference>
<evidence type="ECO:0000259" key="9">
    <source>
        <dbReference type="Pfam" id="PF21216"/>
    </source>
</evidence>
<proteinExistence type="inferred from homology"/>
<feature type="binding site" evidence="7">
    <location>
        <position position="413"/>
    </location>
    <ligand>
        <name>Mn(2+)</name>
        <dbReference type="ChEBI" id="CHEBI:29035"/>
        <label>1</label>
    </ligand>
</feature>
<dbReference type="EC" id="3.4.13.9" evidence="7"/>
<dbReference type="InterPro" id="IPR036005">
    <property type="entry name" value="Creatinase/aminopeptidase-like"/>
</dbReference>
<keyword evidence="4 7" id="KW-0224">Dipeptidase</keyword>
<evidence type="ECO:0000256" key="7">
    <source>
        <dbReference type="HAMAP-Rule" id="MF_01279"/>
    </source>
</evidence>
<dbReference type="SUPFAM" id="SSF55920">
    <property type="entry name" value="Creatinase/aminopeptidase"/>
    <property type="match status" value="1"/>
</dbReference>
<name>A0A432XRY8_9GAMM</name>
<keyword evidence="2 7" id="KW-0479">Metal-binding</keyword>
<dbReference type="InterPro" id="IPR029149">
    <property type="entry name" value="Creatin/AminoP/Spt16_N"/>
</dbReference>
<feature type="domain" description="Peptidase M24" evidence="8">
    <location>
        <begin position="163"/>
        <end position="419"/>
    </location>
</feature>
<organism evidence="10 11">
    <name type="scientific">Pseudidiomarina halophila</name>
    <dbReference type="NCBI Taxonomy" id="1449799"/>
    <lineage>
        <taxon>Bacteria</taxon>
        <taxon>Pseudomonadati</taxon>
        <taxon>Pseudomonadota</taxon>
        <taxon>Gammaproteobacteria</taxon>
        <taxon>Alteromonadales</taxon>
        <taxon>Idiomarinaceae</taxon>
        <taxon>Pseudidiomarina</taxon>
    </lineage>
</organism>
<protein>
    <recommendedName>
        <fullName evidence="7">Xaa-Pro dipeptidase</fullName>
        <shortName evidence="7">X-Pro dipeptidase</shortName>
        <ecNumber evidence="7">3.4.13.9</ecNumber>
    </recommendedName>
    <alternativeName>
        <fullName evidence="7">Imidodipeptidase</fullName>
    </alternativeName>
    <alternativeName>
        <fullName evidence="7">Proline dipeptidase</fullName>
        <shortName evidence="7">Prolidase</shortName>
    </alternativeName>
</protein>
<dbReference type="GO" id="GO:0004177">
    <property type="term" value="F:aminopeptidase activity"/>
    <property type="evidence" value="ECO:0007669"/>
    <property type="project" value="TreeGrafter"/>
</dbReference>
<comment type="caution">
    <text evidence="10">The sequence shown here is derived from an EMBL/GenBank/DDBJ whole genome shotgun (WGS) entry which is preliminary data.</text>
</comment>
<feature type="binding site" evidence="7">
    <location>
        <position position="252"/>
    </location>
    <ligand>
        <name>Mn(2+)</name>
        <dbReference type="ChEBI" id="CHEBI:29035"/>
        <label>2</label>
    </ligand>
</feature>
<dbReference type="InterPro" id="IPR000994">
    <property type="entry name" value="Pept_M24"/>
</dbReference>
<dbReference type="GO" id="GO:0046872">
    <property type="term" value="F:metal ion binding"/>
    <property type="evidence" value="ECO:0007669"/>
    <property type="project" value="UniProtKB-KW"/>
</dbReference>
<comment type="function">
    <text evidence="7">Splits dipeptides with a prolyl residue in the C-terminal position.</text>
</comment>
<keyword evidence="6 7" id="KW-0464">Manganese</keyword>
<reference evidence="11" key="1">
    <citation type="journal article" date="2018" name="Front. Microbiol.">
        <title>Genome-Based Analysis Reveals the Taxonomy and Diversity of the Family Idiomarinaceae.</title>
        <authorList>
            <person name="Liu Y."/>
            <person name="Lai Q."/>
            <person name="Shao Z."/>
        </authorList>
    </citation>
    <scope>NUCLEOTIDE SEQUENCE [LARGE SCALE GENOMIC DNA]</scope>
    <source>
        <strain evidence="11">BH195</strain>
    </source>
</reference>
<dbReference type="GO" id="GO:0005829">
    <property type="term" value="C:cytosol"/>
    <property type="evidence" value="ECO:0007669"/>
    <property type="project" value="TreeGrafter"/>
</dbReference>
<evidence type="ECO:0000256" key="1">
    <source>
        <dbReference type="ARBA" id="ARBA00022670"/>
    </source>
</evidence>
<evidence type="ECO:0000313" key="10">
    <source>
        <dbReference type="EMBL" id="RUO51496.1"/>
    </source>
</evidence>
<keyword evidence="11" id="KW-1185">Reference proteome</keyword>
<evidence type="ECO:0000256" key="2">
    <source>
        <dbReference type="ARBA" id="ARBA00022723"/>
    </source>
</evidence>
<dbReference type="GO" id="GO:0008235">
    <property type="term" value="F:metalloexopeptidase activity"/>
    <property type="evidence" value="ECO:0007669"/>
    <property type="project" value="UniProtKB-UniRule"/>
</dbReference>
<accession>A0A432XRY8</accession>
<dbReference type="GO" id="GO:0016795">
    <property type="term" value="F:phosphoric triester hydrolase activity"/>
    <property type="evidence" value="ECO:0007669"/>
    <property type="project" value="InterPro"/>
</dbReference>
<dbReference type="Proteomes" id="UP000287198">
    <property type="component" value="Unassembled WGS sequence"/>
</dbReference>
<dbReference type="Pfam" id="PF00557">
    <property type="entry name" value="Peptidase_M24"/>
    <property type="match status" value="1"/>
</dbReference>
<feature type="binding site" evidence="7">
    <location>
        <position position="332"/>
    </location>
    <ligand>
        <name>Mn(2+)</name>
        <dbReference type="ChEBI" id="CHEBI:29035"/>
        <label>1</label>
    </ligand>
</feature>
<evidence type="ECO:0000256" key="4">
    <source>
        <dbReference type="ARBA" id="ARBA00022997"/>
    </source>
</evidence>
<evidence type="ECO:0000256" key="3">
    <source>
        <dbReference type="ARBA" id="ARBA00022801"/>
    </source>
</evidence>
<comment type="catalytic activity">
    <reaction evidence="7">
        <text>Xaa-L-Pro dipeptide + H2O = an L-alpha-amino acid + L-proline</text>
        <dbReference type="Rhea" id="RHEA:76407"/>
        <dbReference type="ChEBI" id="CHEBI:15377"/>
        <dbReference type="ChEBI" id="CHEBI:59869"/>
        <dbReference type="ChEBI" id="CHEBI:60039"/>
        <dbReference type="ChEBI" id="CHEBI:195196"/>
        <dbReference type="EC" id="3.4.13.9"/>
    </reaction>
</comment>
<keyword evidence="3 7" id="KW-0378">Hydrolase</keyword>
<comment type="similarity">
    <text evidence="7">Belongs to the peptidase M24B family. Bacterial-type prolidase subfamily.</text>
</comment>
<evidence type="ECO:0000256" key="6">
    <source>
        <dbReference type="ARBA" id="ARBA00023211"/>
    </source>
</evidence>
<dbReference type="InterPro" id="IPR052433">
    <property type="entry name" value="X-Pro_dipept-like"/>
</dbReference>
<dbReference type="NCBIfam" id="NF010133">
    <property type="entry name" value="PRK13607.1"/>
    <property type="match status" value="1"/>
</dbReference>
<dbReference type="AlphaFoldDB" id="A0A432XRY8"/>
<dbReference type="GO" id="GO:0006508">
    <property type="term" value="P:proteolysis"/>
    <property type="evidence" value="ECO:0007669"/>
    <property type="project" value="UniProtKB-KW"/>
</dbReference>
<dbReference type="Gene3D" id="3.40.350.10">
    <property type="entry name" value="Creatinase/prolidase N-terminal domain"/>
    <property type="match status" value="1"/>
</dbReference>
<dbReference type="GO" id="GO:0102009">
    <property type="term" value="F:proline dipeptidase activity"/>
    <property type="evidence" value="ECO:0007669"/>
    <property type="project" value="UniProtKB-EC"/>
</dbReference>
<dbReference type="PROSITE" id="PS00491">
    <property type="entry name" value="PROLINE_PEPTIDASE"/>
    <property type="match status" value="1"/>
</dbReference>
<dbReference type="OrthoDB" id="9806388at2"/>
<dbReference type="PANTHER" id="PTHR43226">
    <property type="entry name" value="XAA-PRO AMINOPEPTIDASE 3"/>
    <property type="match status" value="1"/>
</dbReference>
<keyword evidence="1 7" id="KW-0645">Protease</keyword>
<comment type="cofactor">
    <cofactor evidence="7">
        <name>Mn(2+)</name>
        <dbReference type="ChEBI" id="CHEBI:29035"/>
    </cofactor>
    <text evidence="7">Binds 2 manganese ions per subunit.</text>
</comment>
<dbReference type="InterPro" id="IPR048819">
    <property type="entry name" value="PepQ_N"/>
</dbReference>